<keyword evidence="1" id="KW-0472">Membrane</keyword>
<dbReference type="RefSeq" id="WP_123591414.1">
    <property type="nucleotide sequence ID" value="NZ_AYKF01000088.1"/>
</dbReference>
<comment type="caution">
    <text evidence="2">The sequence shown here is derived from an EMBL/GenBank/DDBJ whole genome shotgun (WGS) entry which is preliminary data.</text>
</comment>
<evidence type="ECO:0008006" key="4">
    <source>
        <dbReference type="Google" id="ProtNLM"/>
    </source>
</evidence>
<proteinExistence type="predicted"/>
<keyword evidence="1" id="KW-1133">Transmembrane helix</keyword>
<dbReference type="Pfam" id="PF10805">
    <property type="entry name" value="DUF2730"/>
    <property type="match status" value="1"/>
</dbReference>
<evidence type="ECO:0000256" key="1">
    <source>
        <dbReference type="SAM" id="Phobius"/>
    </source>
</evidence>
<dbReference type="Proteomes" id="UP000285123">
    <property type="component" value="Unassembled WGS sequence"/>
</dbReference>
<gene>
    <name evidence="2" type="ORF">SAHL_10780</name>
</gene>
<organism evidence="2 3">
    <name type="scientific">Salinisphaera orenii YIM 95161</name>
    <dbReference type="NCBI Taxonomy" id="1051139"/>
    <lineage>
        <taxon>Bacteria</taxon>
        <taxon>Pseudomonadati</taxon>
        <taxon>Pseudomonadota</taxon>
        <taxon>Gammaproteobacteria</taxon>
        <taxon>Salinisphaerales</taxon>
        <taxon>Salinisphaeraceae</taxon>
        <taxon>Salinisphaera</taxon>
    </lineage>
</organism>
<reference evidence="2 3" key="1">
    <citation type="submission" date="2013-10" db="EMBL/GenBank/DDBJ databases">
        <title>Salinisphaera halophila YIM 95161 Genome Sequencing.</title>
        <authorList>
            <person name="Lai Q."/>
            <person name="Li C."/>
            <person name="Shao Z."/>
        </authorList>
    </citation>
    <scope>NUCLEOTIDE SEQUENCE [LARGE SCALE GENOMIC DNA]</scope>
    <source>
        <strain evidence="2 3">YIM 95161</strain>
    </source>
</reference>
<dbReference type="OrthoDB" id="6905585at2"/>
<keyword evidence="1" id="KW-0812">Transmembrane</keyword>
<dbReference type="EMBL" id="AYKF01000088">
    <property type="protein sequence ID" value="ROO28276.1"/>
    <property type="molecule type" value="Genomic_DNA"/>
</dbReference>
<dbReference type="AlphaFoldDB" id="A0A423PRN4"/>
<protein>
    <recommendedName>
        <fullName evidence="4">DUF2730 domain-containing protein</fullName>
    </recommendedName>
</protein>
<sequence>MSWDYEGIRTVISALSLLGAVAAAVYSWWTARNKTTRQAISKLGERIDGVERRTTAVEHQLKYVPGTAEIKELHGELSDLRGDMREISGALGGLKRAVDLMNQHLLSHEKNS</sequence>
<feature type="transmembrane region" description="Helical" evidence="1">
    <location>
        <begin position="12"/>
        <end position="29"/>
    </location>
</feature>
<dbReference type="InterPro" id="IPR020269">
    <property type="entry name" value="Phage_Mu_Releasin"/>
</dbReference>
<accession>A0A423PRN4</accession>
<evidence type="ECO:0000313" key="2">
    <source>
        <dbReference type="EMBL" id="ROO28276.1"/>
    </source>
</evidence>
<evidence type="ECO:0000313" key="3">
    <source>
        <dbReference type="Proteomes" id="UP000285123"/>
    </source>
</evidence>
<name>A0A423PRN4_9GAMM</name>